<organism evidence="6 7">
    <name type="scientific">Brachybacterium sacelli</name>
    <dbReference type="NCBI Taxonomy" id="173364"/>
    <lineage>
        <taxon>Bacteria</taxon>
        <taxon>Bacillati</taxon>
        <taxon>Actinomycetota</taxon>
        <taxon>Actinomycetes</taxon>
        <taxon>Micrococcales</taxon>
        <taxon>Dermabacteraceae</taxon>
        <taxon>Brachybacterium</taxon>
    </lineage>
</organism>
<dbReference type="InterPro" id="IPR000524">
    <property type="entry name" value="Tscrpt_reg_HTH_GntR"/>
</dbReference>
<keyword evidence="3" id="KW-0804">Transcription</keyword>
<evidence type="ECO:0000259" key="5">
    <source>
        <dbReference type="SMART" id="SM00345"/>
    </source>
</evidence>
<gene>
    <name evidence="6" type="ORF">JOF43_003833</name>
</gene>
<comment type="caution">
    <text evidence="6">The sequence shown here is derived from an EMBL/GenBank/DDBJ whole genome shotgun (WGS) entry which is preliminary data.</text>
</comment>
<dbReference type="Gene3D" id="1.10.10.10">
    <property type="entry name" value="Winged helix-like DNA-binding domain superfamily/Winged helix DNA-binding domain"/>
    <property type="match status" value="1"/>
</dbReference>
<evidence type="ECO:0000313" key="6">
    <source>
        <dbReference type="EMBL" id="MBP2383844.1"/>
    </source>
</evidence>
<feature type="domain" description="HTH gntR-type" evidence="5">
    <location>
        <begin position="7"/>
        <end position="65"/>
    </location>
</feature>
<dbReference type="EMBL" id="JAGIOD010000002">
    <property type="protein sequence ID" value="MBP2383844.1"/>
    <property type="molecule type" value="Genomic_DNA"/>
</dbReference>
<evidence type="ECO:0000256" key="3">
    <source>
        <dbReference type="ARBA" id="ARBA00023163"/>
    </source>
</evidence>
<dbReference type="SMART" id="SM00345">
    <property type="entry name" value="HTH_GNTR"/>
    <property type="match status" value="1"/>
</dbReference>
<dbReference type="Proteomes" id="UP001519290">
    <property type="component" value="Unassembled WGS sequence"/>
</dbReference>
<dbReference type="GO" id="GO:0003677">
    <property type="term" value="F:DNA binding"/>
    <property type="evidence" value="ECO:0007669"/>
    <property type="project" value="UniProtKB-KW"/>
</dbReference>
<proteinExistence type="predicted"/>
<name>A0ABS4X810_9MICO</name>
<dbReference type="InterPro" id="IPR036388">
    <property type="entry name" value="WH-like_DNA-bd_sf"/>
</dbReference>
<keyword evidence="2 6" id="KW-0238">DNA-binding</keyword>
<protein>
    <submittedName>
        <fullName evidence="6">DNA-binding GntR family transcriptional regulator</fullName>
    </submittedName>
</protein>
<keyword evidence="4" id="KW-0175">Coiled coil</keyword>
<accession>A0ABS4X810</accession>
<keyword evidence="1" id="KW-0805">Transcription regulation</keyword>
<dbReference type="Pfam" id="PF00392">
    <property type="entry name" value="GntR"/>
    <property type="match status" value="1"/>
</dbReference>
<evidence type="ECO:0000313" key="7">
    <source>
        <dbReference type="Proteomes" id="UP001519290"/>
    </source>
</evidence>
<evidence type="ECO:0000256" key="1">
    <source>
        <dbReference type="ARBA" id="ARBA00023015"/>
    </source>
</evidence>
<reference evidence="6 7" key="1">
    <citation type="submission" date="2021-03" db="EMBL/GenBank/DDBJ databases">
        <title>Sequencing the genomes of 1000 actinobacteria strains.</title>
        <authorList>
            <person name="Klenk H.-P."/>
        </authorList>
    </citation>
    <scope>NUCLEOTIDE SEQUENCE [LARGE SCALE GENOMIC DNA]</scope>
    <source>
        <strain evidence="6 7">DSM 14566</strain>
    </source>
</reference>
<evidence type="ECO:0000256" key="4">
    <source>
        <dbReference type="SAM" id="Coils"/>
    </source>
</evidence>
<sequence length="105" mass="11514">MGKREIIFDTLRSRIAAEHEPDAHLGSLQAICKEFGVSTGTAVAAMADLQAAGYVYSTQRGGYFMAQTLPSAKPADEQRAVVAALRDEARRLQEMADRLDRTLQM</sequence>
<feature type="coiled-coil region" evidence="4">
    <location>
        <begin position="75"/>
        <end position="102"/>
    </location>
</feature>
<evidence type="ECO:0000256" key="2">
    <source>
        <dbReference type="ARBA" id="ARBA00023125"/>
    </source>
</evidence>
<dbReference type="SUPFAM" id="SSF46785">
    <property type="entry name" value="Winged helix' DNA-binding domain"/>
    <property type="match status" value="1"/>
</dbReference>
<keyword evidence="7" id="KW-1185">Reference proteome</keyword>
<dbReference type="InterPro" id="IPR036390">
    <property type="entry name" value="WH_DNA-bd_sf"/>
</dbReference>
<dbReference type="RefSeq" id="WP_209904716.1">
    <property type="nucleotide sequence ID" value="NZ_BAAAJW010000001.1"/>
</dbReference>